<evidence type="ECO:0000256" key="4">
    <source>
        <dbReference type="SAM" id="MobiDB-lite"/>
    </source>
</evidence>
<feature type="region of interest" description="Disordered" evidence="4">
    <location>
        <begin position="1"/>
        <end position="20"/>
    </location>
</feature>
<dbReference type="PROSITE" id="PS01359">
    <property type="entry name" value="ZF_PHD_1"/>
    <property type="match status" value="1"/>
</dbReference>
<dbReference type="GO" id="GO:0008270">
    <property type="term" value="F:zinc ion binding"/>
    <property type="evidence" value="ECO:0007669"/>
    <property type="project" value="UniProtKB-KW"/>
</dbReference>
<keyword evidence="3" id="KW-0862">Zinc</keyword>
<dbReference type="EMBL" id="JAPWTK010000117">
    <property type="protein sequence ID" value="KAJ8949482.1"/>
    <property type="molecule type" value="Genomic_DNA"/>
</dbReference>
<dbReference type="AlphaFoldDB" id="A0AAV8YF29"/>
<keyword evidence="1" id="KW-0479">Metal-binding</keyword>
<evidence type="ECO:0000313" key="6">
    <source>
        <dbReference type="EMBL" id="KAJ8949482.1"/>
    </source>
</evidence>
<organism evidence="6 7">
    <name type="scientific">Aromia moschata</name>
    <dbReference type="NCBI Taxonomy" id="1265417"/>
    <lineage>
        <taxon>Eukaryota</taxon>
        <taxon>Metazoa</taxon>
        <taxon>Ecdysozoa</taxon>
        <taxon>Arthropoda</taxon>
        <taxon>Hexapoda</taxon>
        <taxon>Insecta</taxon>
        <taxon>Pterygota</taxon>
        <taxon>Neoptera</taxon>
        <taxon>Endopterygota</taxon>
        <taxon>Coleoptera</taxon>
        <taxon>Polyphaga</taxon>
        <taxon>Cucujiformia</taxon>
        <taxon>Chrysomeloidea</taxon>
        <taxon>Cerambycidae</taxon>
        <taxon>Cerambycinae</taxon>
        <taxon>Callichromatini</taxon>
        <taxon>Aromia</taxon>
    </lineage>
</organism>
<dbReference type="InterPro" id="IPR001965">
    <property type="entry name" value="Znf_PHD"/>
</dbReference>
<keyword evidence="7" id="KW-1185">Reference proteome</keyword>
<keyword evidence="2" id="KW-0863">Zinc-finger</keyword>
<dbReference type="InterPro" id="IPR019786">
    <property type="entry name" value="Zinc_finger_PHD-type_CS"/>
</dbReference>
<feature type="domain" description="Zinc finger PHD-type" evidence="5">
    <location>
        <begin position="20"/>
        <end position="69"/>
    </location>
</feature>
<gene>
    <name evidence="6" type="ORF">NQ318_005949</name>
</gene>
<comment type="caution">
    <text evidence="6">The sequence shown here is derived from an EMBL/GenBank/DDBJ whole genome shotgun (WGS) entry which is preliminary data.</text>
</comment>
<evidence type="ECO:0000256" key="3">
    <source>
        <dbReference type="ARBA" id="ARBA00022833"/>
    </source>
</evidence>
<proteinExistence type="predicted"/>
<dbReference type="InterPro" id="IPR013083">
    <property type="entry name" value="Znf_RING/FYVE/PHD"/>
</dbReference>
<accession>A0AAV8YF29</accession>
<dbReference type="SUPFAM" id="SSF57903">
    <property type="entry name" value="FYVE/PHD zinc finger"/>
    <property type="match status" value="1"/>
</dbReference>
<name>A0AAV8YF29_9CUCU</name>
<evidence type="ECO:0000256" key="1">
    <source>
        <dbReference type="ARBA" id="ARBA00022723"/>
    </source>
</evidence>
<dbReference type="InterPro" id="IPR011011">
    <property type="entry name" value="Znf_FYVE_PHD"/>
</dbReference>
<sequence length="82" mass="9250">MMAGDEDESSSQSDKNKKKKCEICQSNIRTGGIQCANDDCDVILHVKCFETIGKVCKLQRDGWRCSNCVEGIENTEYDQQIK</sequence>
<evidence type="ECO:0000259" key="5">
    <source>
        <dbReference type="SMART" id="SM00249"/>
    </source>
</evidence>
<dbReference type="Proteomes" id="UP001162162">
    <property type="component" value="Unassembled WGS sequence"/>
</dbReference>
<dbReference type="Gene3D" id="3.30.40.10">
    <property type="entry name" value="Zinc/RING finger domain, C3HC4 (zinc finger)"/>
    <property type="match status" value="1"/>
</dbReference>
<evidence type="ECO:0000313" key="7">
    <source>
        <dbReference type="Proteomes" id="UP001162162"/>
    </source>
</evidence>
<evidence type="ECO:0000256" key="2">
    <source>
        <dbReference type="ARBA" id="ARBA00022771"/>
    </source>
</evidence>
<reference evidence="6" key="1">
    <citation type="journal article" date="2023" name="Insect Mol. Biol.">
        <title>Genome sequencing provides insights into the evolution of gene families encoding plant cell wall-degrading enzymes in longhorned beetles.</title>
        <authorList>
            <person name="Shin N.R."/>
            <person name="Okamura Y."/>
            <person name="Kirsch R."/>
            <person name="Pauchet Y."/>
        </authorList>
    </citation>
    <scope>NUCLEOTIDE SEQUENCE</scope>
    <source>
        <strain evidence="6">AMC_N1</strain>
    </source>
</reference>
<dbReference type="SMART" id="SM00249">
    <property type="entry name" value="PHD"/>
    <property type="match status" value="1"/>
</dbReference>
<protein>
    <recommendedName>
        <fullName evidence="5">Zinc finger PHD-type domain-containing protein</fullName>
    </recommendedName>
</protein>